<keyword evidence="3 7" id="KW-0812">Transmembrane</keyword>
<gene>
    <name evidence="9" type="ORF">HHL09_03695</name>
</gene>
<feature type="transmembrane region" description="Helical" evidence="7">
    <location>
        <begin position="586"/>
        <end position="606"/>
    </location>
</feature>
<keyword evidence="5 7" id="KW-1133">Transmembrane helix</keyword>
<dbReference type="InterPro" id="IPR051679">
    <property type="entry name" value="DASS-Related_Transporters"/>
</dbReference>
<accession>A0A858RD02</accession>
<dbReference type="Gene3D" id="3.30.70.1450">
    <property type="entry name" value="Regulator of K+ conductance, C-terminal domain"/>
    <property type="match status" value="2"/>
</dbReference>
<dbReference type="PROSITE" id="PS01271">
    <property type="entry name" value="NA_SULFATE"/>
    <property type="match status" value="1"/>
</dbReference>
<feature type="transmembrane region" description="Helical" evidence="7">
    <location>
        <begin position="175"/>
        <end position="195"/>
    </location>
</feature>
<dbReference type="Proteomes" id="UP000501812">
    <property type="component" value="Chromosome"/>
</dbReference>
<dbReference type="InterPro" id="IPR004680">
    <property type="entry name" value="Cit_transptr-like_dom"/>
</dbReference>
<dbReference type="RefSeq" id="WP_169453137.1">
    <property type="nucleotide sequence ID" value="NZ_CP051774.1"/>
</dbReference>
<dbReference type="GO" id="GO:0005886">
    <property type="term" value="C:plasma membrane"/>
    <property type="evidence" value="ECO:0007669"/>
    <property type="project" value="TreeGrafter"/>
</dbReference>
<keyword evidence="4" id="KW-0677">Repeat</keyword>
<feature type="domain" description="RCK C-terminal" evidence="8">
    <location>
        <begin position="312"/>
        <end position="396"/>
    </location>
</feature>
<feature type="transmembrane region" description="Helical" evidence="7">
    <location>
        <begin position="467"/>
        <end position="485"/>
    </location>
</feature>
<dbReference type="GO" id="GO:0006813">
    <property type="term" value="P:potassium ion transport"/>
    <property type="evidence" value="ECO:0007669"/>
    <property type="project" value="InterPro"/>
</dbReference>
<evidence type="ECO:0000256" key="6">
    <source>
        <dbReference type="ARBA" id="ARBA00023136"/>
    </source>
</evidence>
<keyword evidence="10" id="KW-1185">Reference proteome</keyword>
<dbReference type="InterPro" id="IPR031312">
    <property type="entry name" value="Na/sul_symport_CS"/>
</dbReference>
<feature type="transmembrane region" description="Helical" evidence="7">
    <location>
        <begin position="546"/>
        <end position="566"/>
    </location>
</feature>
<feature type="transmembrane region" description="Helical" evidence="7">
    <location>
        <begin position="438"/>
        <end position="455"/>
    </location>
</feature>
<dbReference type="EMBL" id="CP051774">
    <property type="protein sequence ID" value="QJE94916.1"/>
    <property type="molecule type" value="Genomic_DNA"/>
</dbReference>
<proteinExistence type="predicted"/>
<dbReference type="InterPro" id="IPR006037">
    <property type="entry name" value="RCK_C"/>
</dbReference>
<evidence type="ECO:0000256" key="4">
    <source>
        <dbReference type="ARBA" id="ARBA00022737"/>
    </source>
</evidence>
<evidence type="ECO:0000256" key="7">
    <source>
        <dbReference type="SAM" id="Phobius"/>
    </source>
</evidence>
<dbReference type="SUPFAM" id="SSF116726">
    <property type="entry name" value="TrkA C-terminal domain-like"/>
    <property type="match status" value="2"/>
</dbReference>
<feature type="transmembrane region" description="Helical" evidence="7">
    <location>
        <begin position="31"/>
        <end position="50"/>
    </location>
</feature>
<protein>
    <submittedName>
        <fullName evidence="9">SLC13 family permease</fullName>
    </submittedName>
</protein>
<dbReference type="GO" id="GO:0008324">
    <property type="term" value="F:monoatomic cation transmembrane transporter activity"/>
    <property type="evidence" value="ECO:0007669"/>
    <property type="project" value="InterPro"/>
</dbReference>
<keyword evidence="2" id="KW-0813">Transport</keyword>
<feature type="domain" description="RCK C-terminal" evidence="8">
    <location>
        <begin position="217"/>
        <end position="306"/>
    </location>
</feature>
<feature type="transmembrane region" description="Helical" evidence="7">
    <location>
        <begin position="136"/>
        <end position="155"/>
    </location>
</feature>
<feature type="transmembrane region" description="Helical" evidence="7">
    <location>
        <begin position="95"/>
        <end position="124"/>
    </location>
</feature>
<evidence type="ECO:0000256" key="1">
    <source>
        <dbReference type="ARBA" id="ARBA00004141"/>
    </source>
</evidence>
<evidence type="ECO:0000256" key="3">
    <source>
        <dbReference type="ARBA" id="ARBA00022692"/>
    </source>
</evidence>
<comment type="subcellular location">
    <subcellularLocation>
        <location evidence="1">Membrane</location>
        <topology evidence="1">Multi-pass membrane protein</topology>
    </subcellularLocation>
</comment>
<name>A0A858RD02_9BACT</name>
<dbReference type="InterPro" id="IPR036721">
    <property type="entry name" value="RCK_C_sf"/>
</dbReference>
<sequence length="608" mass="65628">MNPQLLLVLGLLGLCVALFIANRPRMDVVALLPILILPVCGIISLPEALAGFSDPNVVLIGLLFIVGDGLVRTGIANKLGEFLLHQSAGSEAKLVVLLMLAVSGLGSIMSSTGVVAIFIPVALFVAEARKVAPGRLMMPLSFAGLISGMLTLVGTAPNLVADSALQHAGFQGFRFFSFTPFGIAILTCGVLYMLVARRWLNRENSGSPPRAPRRRLIDFVRDYNLAAHEHRIRVLRDSPLIGQTLKEIDVRGRGNANVVAIERITGNRRELIEPRADSRIFAGDVLLIDYFDDADPTEALGAFKLEALPLRGNYFTDQSGELGMAEVLVPPDSELVGKSVITCEFRSKYRLNVIGLRRDRKAITSGHLDEKLRAGDTLLVIGNWRNIRELQKRKQDFLVLTLPAEFDQIAPESRRAPYAIACLAVMMLLMITGWVPNAIAALIACLLMGITRCLNLDRAYRAIPWPSLILIVGMMPFSTALQKTGGVDLAVNGLLHLFGDAEPRLLLAALFILTAVTGLFISNTATAVLMAPIALNSAAAIGASPYPFVMTVALAASAAFMTPVSSPVNTLVMVPGGYRFGDFIRIGVPFTIVVLLITVLLVPWLLPS</sequence>
<organism evidence="9 10">
    <name type="scientific">Luteolibacter luteus</name>
    <dbReference type="NCBI Taxonomy" id="2728835"/>
    <lineage>
        <taxon>Bacteria</taxon>
        <taxon>Pseudomonadati</taxon>
        <taxon>Verrucomicrobiota</taxon>
        <taxon>Verrucomicrobiia</taxon>
        <taxon>Verrucomicrobiales</taxon>
        <taxon>Verrucomicrobiaceae</taxon>
        <taxon>Luteolibacter</taxon>
    </lineage>
</organism>
<dbReference type="PANTHER" id="PTHR43652">
    <property type="entry name" value="BASIC AMINO ACID ANTIPORTER YFCC-RELATED"/>
    <property type="match status" value="1"/>
</dbReference>
<keyword evidence="6 7" id="KW-0472">Membrane</keyword>
<dbReference type="KEGG" id="luo:HHL09_03695"/>
<dbReference type="Pfam" id="PF03600">
    <property type="entry name" value="CitMHS"/>
    <property type="match status" value="1"/>
</dbReference>
<feature type="transmembrane region" description="Helical" evidence="7">
    <location>
        <begin position="505"/>
        <end position="534"/>
    </location>
</feature>
<feature type="transmembrane region" description="Helical" evidence="7">
    <location>
        <begin position="416"/>
        <end position="432"/>
    </location>
</feature>
<evidence type="ECO:0000259" key="8">
    <source>
        <dbReference type="PROSITE" id="PS51202"/>
    </source>
</evidence>
<dbReference type="PANTHER" id="PTHR43652:SF1">
    <property type="entry name" value="RESPONSE REGULATOR"/>
    <property type="match status" value="1"/>
</dbReference>
<evidence type="ECO:0000256" key="2">
    <source>
        <dbReference type="ARBA" id="ARBA00022448"/>
    </source>
</evidence>
<evidence type="ECO:0000313" key="9">
    <source>
        <dbReference type="EMBL" id="QJE94916.1"/>
    </source>
</evidence>
<evidence type="ECO:0000256" key="5">
    <source>
        <dbReference type="ARBA" id="ARBA00022989"/>
    </source>
</evidence>
<dbReference type="AlphaFoldDB" id="A0A858RD02"/>
<reference evidence="9 10" key="1">
    <citation type="submission" date="2020-04" db="EMBL/GenBank/DDBJ databases">
        <title>Luteolibacter sp. G-1-1-1 isolated from soil.</title>
        <authorList>
            <person name="Dahal R.H."/>
        </authorList>
    </citation>
    <scope>NUCLEOTIDE SEQUENCE [LARGE SCALE GENOMIC DNA]</scope>
    <source>
        <strain evidence="9 10">G-1-1-1</strain>
    </source>
</reference>
<evidence type="ECO:0000313" key="10">
    <source>
        <dbReference type="Proteomes" id="UP000501812"/>
    </source>
</evidence>
<dbReference type="Pfam" id="PF02080">
    <property type="entry name" value="TrkA_C"/>
    <property type="match status" value="2"/>
</dbReference>
<dbReference type="PROSITE" id="PS51202">
    <property type="entry name" value="RCK_C"/>
    <property type="match status" value="2"/>
</dbReference>